<comment type="caution">
    <text evidence="1">The sequence shown here is derived from an EMBL/GenBank/DDBJ whole genome shotgun (WGS) entry which is preliminary data.</text>
</comment>
<dbReference type="Proteomes" id="UP000887159">
    <property type="component" value="Unassembled WGS sequence"/>
</dbReference>
<proteinExistence type="predicted"/>
<dbReference type="EMBL" id="BMAU01021423">
    <property type="protein sequence ID" value="GFY34433.1"/>
    <property type="molecule type" value="Genomic_DNA"/>
</dbReference>
<name>A0A8X6WG44_TRICX</name>
<organism evidence="1 2">
    <name type="scientific">Trichonephila clavipes</name>
    <name type="common">Golden silk orbweaver</name>
    <name type="synonym">Nephila clavipes</name>
    <dbReference type="NCBI Taxonomy" id="2585209"/>
    <lineage>
        <taxon>Eukaryota</taxon>
        <taxon>Metazoa</taxon>
        <taxon>Ecdysozoa</taxon>
        <taxon>Arthropoda</taxon>
        <taxon>Chelicerata</taxon>
        <taxon>Arachnida</taxon>
        <taxon>Araneae</taxon>
        <taxon>Araneomorphae</taxon>
        <taxon>Entelegynae</taxon>
        <taxon>Araneoidea</taxon>
        <taxon>Nephilidae</taxon>
        <taxon>Trichonephila</taxon>
    </lineage>
</organism>
<protein>
    <submittedName>
        <fullName evidence="1">Uncharacterized protein</fullName>
    </submittedName>
</protein>
<keyword evidence="2" id="KW-1185">Reference proteome</keyword>
<evidence type="ECO:0000313" key="2">
    <source>
        <dbReference type="Proteomes" id="UP000887159"/>
    </source>
</evidence>
<gene>
    <name evidence="1" type="ORF">TNCV_3978931</name>
</gene>
<evidence type="ECO:0000313" key="1">
    <source>
        <dbReference type="EMBL" id="GFY34433.1"/>
    </source>
</evidence>
<dbReference type="AlphaFoldDB" id="A0A8X6WG44"/>
<reference evidence="1" key="1">
    <citation type="submission" date="2020-08" db="EMBL/GenBank/DDBJ databases">
        <title>Multicomponent nature underlies the extraordinary mechanical properties of spider dragline silk.</title>
        <authorList>
            <person name="Kono N."/>
            <person name="Nakamura H."/>
            <person name="Mori M."/>
            <person name="Yoshida Y."/>
            <person name="Ohtoshi R."/>
            <person name="Malay A.D."/>
            <person name="Moran D.A.P."/>
            <person name="Tomita M."/>
            <person name="Numata K."/>
            <person name="Arakawa K."/>
        </authorList>
    </citation>
    <scope>NUCLEOTIDE SEQUENCE</scope>
</reference>
<accession>A0A8X6WG44</accession>
<sequence length="88" mass="9773">MCLATAFSIIKCDGVGLMFDVSSFFVEAICTFITLNVDMYGYPLQDTGFSFVVQLFKKGNNITGYVGLLFLMASIADLENLRRLLILL</sequence>